<feature type="compositionally biased region" description="Acidic residues" evidence="1">
    <location>
        <begin position="1"/>
        <end position="12"/>
    </location>
</feature>
<sequence length="72" mass="7722">MDNENVMEDEHDDCNVDGNGGGGSEAMEGDASSDLKSLSDNRCSGDNRDQLTLSFQGFAQLYSCDVGIWKGI</sequence>
<dbReference type="AlphaFoldDB" id="A0AAD9X3R4"/>
<proteinExistence type="predicted"/>
<evidence type="ECO:0000313" key="2">
    <source>
        <dbReference type="EMBL" id="KAK2652205.1"/>
    </source>
</evidence>
<dbReference type="Proteomes" id="UP001280121">
    <property type="component" value="Unassembled WGS sequence"/>
</dbReference>
<reference evidence="2" key="1">
    <citation type="journal article" date="2023" name="Plant J.">
        <title>Genome sequences and population genomics provide insights into the demographic history, inbreeding, and mutation load of two 'living fossil' tree species of Dipteronia.</title>
        <authorList>
            <person name="Feng Y."/>
            <person name="Comes H.P."/>
            <person name="Chen J."/>
            <person name="Zhu S."/>
            <person name="Lu R."/>
            <person name="Zhang X."/>
            <person name="Li P."/>
            <person name="Qiu J."/>
            <person name="Olsen K.M."/>
            <person name="Qiu Y."/>
        </authorList>
    </citation>
    <scope>NUCLEOTIDE SEQUENCE</scope>
    <source>
        <strain evidence="2">KIB01</strain>
    </source>
</reference>
<comment type="caution">
    <text evidence="2">The sequence shown here is derived from an EMBL/GenBank/DDBJ whole genome shotgun (WGS) entry which is preliminary data.</text>
</comment>
<name>A0AAD9X3R4_9ROSI</name>
<protein>
    <submittedName>
        <fullName evidence="2">Uncharacterized protein</fullName>
    </submittedName>
</protein>
<keyword evidence="3" id="KW-1185">Reference proteome</keyword>
<evidence type="ECO:0000256" key="1">
    <source>
        <dbReference type="SAM" id="MobiDB-lite"/>
    </source>
</evidence>
<dbReference type="EMBL" id="JANJYI010000004">
    <property type="protein sequence ID" value="KAK2652205.1"/>
    <property type="molecule type" value="Genomic_DNA"/>
</dbReference>
<feature type="region of interest" description="Disordered" evidence="1">
    <location>
        <begin position="1"/>
        <end position="41"/>
    </location>
</feature>
<accession>A0AAD9X3R4</accession>
<organism evidence="2 3">
    <name type="scientific">Dipteronia dyeriana</name>
    <dbReference type="NCBI Taxonomy" id="168575"/>
    <lineage>
        <taxon>Eukaryota</taxon>
        <taxon>Viridiplantae</taxon>
        <taxon>Streptophyta</taxon>
        <taxon>Embryophyta</taxon>
        <taxon>Tracheophyta</taxon>
        <taxon>Spermatophyta</taxon>
        <taxon>Magnoliopsida</taxon>
        <taxon>eudicotyledons</taxon>
        <taxon>Gunneridae</taxon>
        <taxon>Pentapetalae</taxon>
        <taxon>rosids</taxon>
        <taxon>malvids</taxon>
        <taxon>Sapindales</taxon>
        <taxon>Sapindaceae</taxon>
        <taxon>Hippocastanoideae</taxon>
        <taxon>Acereae</taxon>
        <taxon>Dipteronia</taxon>
    </lineage>
</organism>
<evidence type="ECO:0000313" key="3">
    <source>
        <dbReference type="Proteomes" id="UP001280121"/>
    </source>
</evidence>
<gene>
    <name evidence="2" type="ORF">Ddye_012061</name>
</gene>